<keyword evidence="3" id="KW-1003">Cell membrane</keyword>
<dbReference type="InterPro" id="IPR027417">
    <property type="entry name" value="P-loop_NTPase"/>
</dbReference>
<dbReference type="InterPro" id="IPR044726">
    <property type="entry name" value="ABCC_6TM_D2"/>
</dbReference>
<evidence type="ECO:0000313" key="14">
    <source>
        <dbReference type="Proteomes" id="UP000315783"/>
    </source>
</evidence>
<reference evidence="13 14" key="1">
    <citation type="journal article" date="2019" name="Appl. Microbiol. Biotechnol.">
        <title>Genome sequence of Isaria javanica and comparative genome analysis insights into family S53 peptidase evolution in fungal entomopathogens.</title>
        <authorList>
            <person name="Lin R."/>
            <person name="Zhang X."/>
            <person name="Xin B."/>
            <person name="Zou M."/>
            <person name="Gao Y."/>
            <person name="Qin F."/>
            <person name="Hu Q."/>
            <person name="Xie B."/>
            <person name="Cheng X."/>
        </authorList>
    </citation>
    <scope>NUCLEOTIDE SEQUENCE [LARGE SCALE GENOMIC DNA]</scope>
    <source>
        <strain evidence="13 14">IJ1G</strain>
    </source>
</reference>
<dbReference type="STRING" id="43265.A0A545VTA6"/>
<dbReference type="SUPFAM" id="SSF52540">
    <property type="entry name" value="P-loop containing nucleoside triphosphate hydrolases"/>
    <property type="match status" value="2"/>
</dbReference>
<keyword evidence="8 10" id="KW-0472">Membrane</keyword>
<feature type="transmembrane region" description="Helical" evidence="10">
    <location>
        <begin position="90"/>
        <end position="114"/>
    </location>
</feature>
<dbReference type="PANTHER" id="PTHR24223">
    <property type="entry name" value="ATP-BINDING CASSETTE SUB-FAMILY C"/>
    <property type="match status" value="1"/>
</dbReference>
<gene>
    <name evidence="13" type="ORF">IF1G_08344</name>
</gene>
<dbReference type="EMBL" id="SPUK01000013">
    <property type="protein sequence ID" value="TQV93041.1"/>
    <property type="molecule type" value="Genomic_DNA"/>
</dbReference>
<evidence type="ECO:0000256" key="9">
    <source>
        <dbReference type="SAM" id="MobiDB-lite"/>
    </source>
</evidence>
<organism evidence="13 14">
    <name type="scientific">Cordyceps javanica</name>
    <dbReference type="NCBI Taxonomy" id="43265"/>
    <lineage>
        <taxon>Eukaryota</taxon>
        <taxon>Fungi</taxon>
        <taxon>Dikarya</taxon>
        <taxon>Ascomycota</taxon>
        <taxon>Pezizomycotina</taxon>
        <taxon>Sordariomycetes</taxon>
        <taxon>Hypocreomycetidae</taxon>
        <taxon>Hypocreales</taxon>
        <taxon>Cordycipitaceae</taxon>
        <taxon>Cordyceps</taxon>
    </lineage>
</organism>
<evidence type="ECO:0000259" key="12">
    <source>
        <dbReference type="PROSITE" id="PS50929"/>
    </source>
</evidence>
<keyword evidence="7 10" id="KW-1133">Transmembrane helix</keyword>
<dbReference type="GO" id="GO:0005524">
    <property type="term" value="F:ATP binding"/>
    <property type="evidence" value="ECO:0007669"/>
    <property type="project" value="UniProtKB-KW"/>
</dbReference>
<dbReference type="InterPro" id="IPR003439">
    <property type="entry name" value="ABC_transporter-like_ATP-bd"/>
</dbReference>
<dbReference type="Proteomes" id="UP000315783">
    <property type="component" value="Unassembled WGS sequence"/>
</dbReference>
<feature type="transmembrane region" description="Helical" evidence="10">
    <location>
        <begin position="153"/>
        <end position="171"/>
    </location>
</feature>
<accession>A0A545VTA6</accession>
<dbReference type="Gene3D" id="3.40.50.300">
    <property type="entry name" value="P-loop containing nucleotide triphosphate hydrolases"/>
    <property type="match status" value="2"/>
</dbReference>
<evidence type="ECO:0000256" key="2">
    <source>
        <dbReference type="ARBA" id="ARBA00022448"/>
    </source>
</evidence>
<sequence>MPSSLFQSDVLFGPQLPGHFDFTVLFEHTMLGLVPASLLVLATPFYVKGLACAERQVRPGNLLPSKIMCGLALVGMQATTIALWHNTDYFRAPVTVAASSMSLVASICTVFIIATTHMYSLRPSSFLSIFFSITMLFDITMARSYFLRDNLDAIAALQVCVAVLKLILISLEEVPKRSLFVSREHQTRVSVESTSGFWNRSLFIWLNPLLIFGWSNTFTLDNLPDIGDEFASERLFDRFSPHWGKVTFIGSILTGKKISGARAAWNAETEKRVAATSNMLAQLKSVKSMGLSGALSKYIEHKREVEIATSLRERYSLLWVFSFGAVNFTITPAIVFAGAYFWTRADHPMSVAEVFAILAVLAISSNPLIDLFRSVTLWSAAFASITRIQRFLLQPDRADPRDAPLRQDVAADGEKSAPPAPAASAERKQFAFELSDVSVTSPTTGPVLREVTFRIPWSSHTMMWGPINCGKSTLLKLLLGEVELNGGTVSAGSVDIAYCGQETWIENTTCQQAILGARQLIPAFYDEVVRACALDADFEQVPDGDQTRTGSGGCSLSGGQRQRLGLARSAYAQKEIIIVDDLFSAVDPETAGEIYTRLFGPQGIVRRWNCTVIITTNRLELLDYADKILQISKNGRVQEQHDTQSDGSSAGVESSDDESAVGGAADGRQQVGTDANEGVDTELPEVHVKEDDSGPQPKDEGSGGDLSVYKYFLGSAGILAVVFWMFIAMIAAVGEWLPVIYLRIWFVRDAESRLSFTGYGVFAVASVVFNVLNGAFYFRFVFPKTAKEMHRRLLKAVLGATPEFISDTDSGNLLNRFSQDITLVTSKLALLANQFVFLTFTTLVEIGMIAAGSPYAVPIMLFILTVLSAIQFFYLRSSRQLRQLELEASSSLFTRFTETSEGIHHVRSFGWQENFRRKLYAELDRSQKPTYLLYCIQRWLTLTMDLTSTVASLVLISLSLRLPRATSDAAVGLAMLSLIGFSSTATGFIQTWTAFETSLGAVRRIKLFVAGTPQEKDTLSGPPLPENWPAKGQIDFNAVSASYKTTDGGSHTALQSTTVTIPAGQKVGIMGRTGSGKSTMLSTILRMVEHTGSVSIDGRNTRHVPRELLRSRITTITQEGLRLRATLRFNVYPFEGAQPTDDQMIDVLQRVELWDHANLGGGLDAQYAAMAFSASQKQLMFLARGILHQTVARTQIVILDEVTSSLTLEAERDMRRIIDQAFAGCTVLLVSHRRESFLSTEFVLQFRSGQLFSMMRRRSTNGEWVEVKDF</sequence>
<keyword evidence="6" id="KW-0067">ATP-binding</keyword>
<dbReference type="InterPro" id="IPR050173">
    <property type="entry name" value="ABC_transporter_C-like"/>
</dbReference>
<dbReference type="InterPro" id="IPR003593">
    <property type="entry name" value="AAA+_ATPase"/>
</dbReference>
<keyword evidence="4 10" id="KW-0812">Transmembrane</keyword>
<dbReference type="CDD" id="cd18580">
    <property type="entry name" value="ABC_6TM_ABCC_D2"/>
    <property type="match status" value="1"/>
</dbReference>
<dbReference type="SMART" id="SM00382">
    <property type="entry name" value="AAA"/>
    <property type="match status" value="2"/>
</dbReference>
<feature type="transmembrane region" description="Helical" evidence="10">
    <location>
        <begin position="970"/>
        <end position="995"/>
    </location>
</feature>
<dbReference type="PROSITE" id="PS50893">
    <property type="entry name" value="ABC_TRANSPORTER_2"/>
    <property type="match status" value="2"/>
</dbReference>
<dbReference type="PROSITE" id="PS00211">
    <property type="entry name" value="ABC_TRANSPORTER_1"/>
    <property type="match status" value="1"/>
</dbReference>
<proteinExistence type="predicted"/>
<dbReference type="SUPFAM" id="SSF90123">
    <property type="entry name" value="ABC transporter transmembrane region"/>
    <property type="match status" value="2"/>
</dbReference>
<dbReference type="InterPro" id="IPR011527">
    <property type="entry name" value="ABC1_TM_dom"/>
</dbReference>
<feature type="transmembrane region" description="Helical" evidence="10">
    <location>
        <begin position="67"/>
        <end position="84"/>
    </location>
</feature>
<dbReference type="OrthoDB" id="4865934at2759"/>
<feature type="domain" description="ABC transmembrane type-1" evidence="12">
    <location>
        <begin position="246"/>
        <end position="380"/>
    </location>
</feature>
<keyword evidence="14" id="KW-1185">Reference proteome</keyword>
<feature type="domain" description="ABC transmembrane type-1" evidence="12">
    <location>
        <begin position="713"/>
        <end position="997"/>
    </location>
</feature>
<feature type="transmembrane region" description="Helical" evidence="10">
    <location>
        <begin position="711"/>
        <end position="736"/>
    </location>
</feature>
<dbReference type="GO" id="GO:0016887">
    <property type="term" value="F:ATP hydrolysis activity"/>
    <property type="evidence" value="ECO:0007669"/>
    <property type="project" value="InterPro"/>
</dbReference>
<dbReference type="GO" id="GO:0140359">
    <property type="term" value="F:ABC-type transporter activity"/>
    <property type="evidence" value="ECO:0007669"/>
    <property type="project" value="InterPro"/>
</dbReference>
<feature type="domain" description="ABC transporter" evidence="11">
    <location>
        <begin position="1034"/>
        <end position="1267"/>
    </location>
</feature>
<feature type="compositionally biased region" description="Basic and acidic residues" evidence="9">
    <location>
        <begin position="684"/>
        <end position="701"/>
    </location>
</feature>
<keyword evidence="2" id="KW-0813">Transport</keyword>
<comment type="caution">
    <text evidence="13">The sequence shown here is derived from an EMBL/GenBank/DDBJ whole genome shotgun (WGS) entry which is preliminary data.</text>
</comment>
<dbReference type="AlphaFoldDB" id="A0A545VTA6"/>
<evidence type="ECO:0000256" key="10">
    <source>
        <dbReference type="SAM" id="Phobius"/>
    </source>
</evidence>
<keyword evidence="5" id="KW-0547">Nucleotide-binding</keyword>
<dbReference type="Pfam" id="PF00005">
    <property type="entry name" value="ABC_tran"/>
    <property type="match status" value="2"/>
</dbReference>
<evidence type="ECO:0000256" key="7">
    <source>
        <dbReference type="ARBA" id="ARBA00022989"/>
    </source>
</evidence>
<dbReference type="Gene3D" id="1.20.1560.10">
    <property type="entry name" value="ABC transporter type 1, transmembrane domain"/>
    <property type="match status" value="2"/>
</dbReference>
<evidence type="ECO:0000256" key="4">
    <source>
        <dbReference type="ARBA" id="ARBA00022692"/>
    </source>
</evidence>
<comment type="subcellular location">
    <subcellularLocation>
        <location evidence="1">Cell membrane</location>
        <topology evidence="1">Multi-pass membrane protein</topology>
    </subcellularLocation>
</comment>
<feature type="transmembrane region" description="Helical" evidence="10">
    <location>
        <begin position="828"/>
        <end position="849"/>
    </location>
</feature>
<dbReference type="PROSITE" id="PS50929">
    <property type="entry name" value="ABC_TM1F"/>
    <property type="match status" value="2"/>
</dbReference>
<dbReference type="InterPro" id="IPR036640">
    <property type="entry name" value="ABC1_TM_sf"/>
</dbReference>
<feature type="transmembrane region" description="Helical" evidence="10">
    <location>
        <begin position="756"/>
        <end position="782"/>
    </location>
</feature>
<evidence type="ECO:0000256" key="6">
    <source>
        <dbReference type="ARBA" id="ARBA00022840"/>
    </source>
</evidence>
<evidence type="ECO:0000259" key="11">
    <source>
        <dbReference type="PROSITE" id="PS50893"/>
    </source>
</evidence>
<dbReference type="PANTHER" id="PTHR24223:SF399">
    <property type="entry name" value="ABC TRANSPORTER ATNG"/>
    <property type="match status" value="1"/>
</dbReference>
<evidence type="ECO:0000256" key="8">
    <source>
        <dbReference type="ARBA" id="ARBA00023136"/>
    </source>
</evidence>
<feature type="domain" description="ABC transporter" evidence="11">
    <location>
        <begin position="432"/>
        <end position="658"/>
    </location>
</feature>
<feature type="transmembrane region" description="Helical" evidence="10">
    <location>
        <begin position="354"/>
        <end position="372"/>
    </location>
</feature>
<feature type="transmembrane region" description="Helical" evidence="10">
    <location>
        <begin position="855"/>
        <end position="875"/>
    </location>
</feature>
<feature type="transmembrane region" description="Helical" evidence="10">
    <location>
        <begin position="29"/>
        <end position="47"/>
    </location>
</feature>
<feature type="transmembrane region" description="Helical" evidence="10">
    <location>
        <begin position="317"/>
        <end position="342"/>
    </location>
</feature>
<dbReference type="Pfam" id="PF00664">
    <property type="entry name" value="ABC_membrane"/>
    <property type="match status" value="1"/>
</dbReference>
<dbReference type="GO" id="GO:0005886">
    <property type="term" value="C:plasma membrane"/>
    <property type="evidence" value="ECO:0007669"/>
    <property type="project" value="UniProtKB-SubCell"/>
</dbReference>
<name>A0A545VTA6_9HYPO</name>
<evidence type="ECO:0000313" key="13">
    <source>
        <dbReference type="EMBL" id="TQV93041.1"/>
    </source>
</evidence>
<evidence type="ECO:0000256" key="1">
    <source>
        <dbReference type="ARBA" id="ARBA00004651"/>
    </source>
</evidence>
<feature type="region of interest" description="Disordered" evidence="9">
    <location>
        <begin position="636"/>
        <end position="701"/>
    </location>
</feature>
<feature type="transmembrane region" description="Helical" evidence="10">
    <location>
        <begin position="126"/>
        <end position="147"/>
    </location>
</feature>
<protein>
    <submittedName>
        <fullName evidence="13">Vacuolar metal resistance and drug detoxification protein</fullName>
    </submittedName>
</protein>
<dbReference type="InterPro" id="IPR017871">
    <property type="entry name" value="ABC_transporter-like_CS"/>
</dbReference>
<evidence type="ECO:0000256" key="5">
    <source>
        <dbReference type="ARBA" id="ARBA00022741"/>
    </source>
</evidence>
<evidence type="ECO:0000256" key="3">
    <source>
        <dbReference type="ARBA" id="ARBA00022475"/>
    </source>
</evidence>